<dbReference type="RefSeq" id="WP_184687779.1">
    <property type="nucleotide sequence ID" value="NZ_JACHJC010000001.1"/>
</dbReference>
<evidence type="ECO:0000313" key="4">
    <source>
        <dbReference type="Proteomes" id="UP000618986"/>
    </source>
</evidence>
<gene>
    <name evidence="3" type="ORF">FHU28_005665</name>
</gene>
<dbReference type="EMBL" id="JACHJC010000001">
    <property type="protein sequence ID" value="MBB5115826.1"/>
    <property type="molecule type" value="Genomic_DNA"/>
</dbReference>
<proteinExistence type="predicted"/>
<protein>
    <submittedName>
        <fullName evidence="3">Uncharacterized protein</fullName>
    </submittedName>
</protein>
<feature type="transmembrane region" description="Helical" evidence="2">
    <location>
        <begin position="130"/>
        <end position="151"/>
    </location>
</feature>
<keyword evidence="4" id="KW-1185">Reference proteome</keyword>
<dbReference type="Proteomes" id="UP000618986">
    <property type="component" value="Unassembled WGS sequence"/>
</dbReference>
<reference evidence="3 4" key="1">
    <citation type="submission" date="2020-08" db="EMBL/GenBank/DDBJ databases">
        <title>Sequencing the genomes of 1000 actinobacteria strains.</title>
        <authorList>
            <person name="Klenk H.-P."/>
        </authorList>
    </citation>
    <scope>NUCLEOTIDE SEQUENCE [LARGE SCALE GENOMIC DNA]</scope>
    <source>
        <strain evidence="3 4">DSM 43036</strain>
    </source>
</reference>
<keyword evidence="2" id="KW-0472">Membrane</keyword>
<evidence type="ECO:0000256" key="1">
    <source>
        <dbReference type="SAM" id="MobiDB-lite"/>
    </source>
</evidence>
<feature type="region of interest" description="Disordered" evidence="1">
    <location>
        <begin position="162"/>
        <end position="184"/>
    </location>
</feature>
<dbReference type="GeneID" id="300296185"/>
<feature type="compositionally biased region" description="Pro residues" evidence="1">
    <location>
        <begin position="170"/>
        <end position="184"/>
    </location>
</feature>
<feature type="transmembrane region" description="Helical" evidence="2">
    <location>
        <begin position="86"/>
        <end position="104"/>
    </location>
</feature>
<comment type="caution">
    <text evidence="3">The sequence shown here is derived from an EMBL/GenBank/DDBJ whole genome shotgun (WGS) entry which is preliminary data.</text>
</comment>
<accession>A0ABR6MKA9</accession>
<sequence>MASGRWVLLILMVFVGPLLWWVGVAGTTSAASADLDPGDRTLPIFVSSYSSGAMAVVGFFALINLVLVLMFVPGDHLVREGRTEPFVRAVLATVLVTAVVWFEYRFSPAAYNWSGDPDAGSLVRDHLRPWHPAAIGLWVAVHAAVAASVAVRAGTYRFSRRPANAAAPNPRTPRPGPPPTGGCR</sequence>
<keyword evidence="2" id="KW-1133">Transmembrane helix</keyword>
<name>A0ABR6MKA9_MICEC</name>
<evidence type="ECO:0000313" key="3">
    <source>
        <dbReference type="EMBL" id="MBB5115826.1"/>
    </source>
</evidence>
<organism evidence="3 4">
    <name type="scientific">Micromonospora echinospora</name>
    <name type="common">Micromonospora purpurea</name>
    <dbReference type="NCBI Taxonomy" id="1877"/>
    <lineage>
        <taxon>Bacteria</taxon>
        <taxon>Bacillati</taxon>
        <taxon>Actinomycetota</taxon>
        <taxon>Actinomycetes</taxon>
        <taxon>Micromonosporales</taxon>
        <taxon>Micromonosporaceae</taxon>
        <taxon>Micromonospora</taxon>
    </lineage>
</organism>
<keyword evidence="2" id="KW-0812">Transmembrane</keyword>
<feature type="transmembrane region" description="Helical" evidence="2">
    <location>
        <begin position="54"/>
        <end position="74"/>
    </location>
</feature>
<evidence type="ECO:0000256" key="2">
    <source>
        <dbReference type="SAM" id="Phobius"/>
    </source>
</evidence>